<dbReference type="RefSeq" id="WP_345631994.1">
    <property type="nucleotide sequence ID" value="NZ_BAABJQ010000012.1"/>
</dbReference>
<dbReference type="PANTHER" id="PTHR10000:SF8">
    <property type="entry name" value="HAD SUPERFAMILY HYDROLASE-LIKE, TYPE 3"/>
    <property type="match status" value="1"/>
</dbReference>
<dbReference type="InterPro" id="IPR036412">
    <property type="entry name" value="HAD-like_sf"/>
</dbReference>
<keyword evidence="3" id="KW-1185">Reference proteome</keyword>
<feature type="compositionally biased region" description="Gly residues" evidence="1">
    <location>
        <begin position="21"/>
        <end position="33"/>
    </location>
</feature>
<dbReference type="Gene3D" id="3.30.1240.10">
    <property type="match status" value="1"/>
</dbReference>
<dbReference type="Pfam" id="PF08282">
    <property type="entry name" value="Hydrolase_3"/>
    <property type="match status" value="1"/>
</dbReference>
<evidence type="ECO:0000313" key="3">
    <source>
        <dbReference type="Proteomes" id="UP001501570"/>
    </source>
</evidence>
<evidence type="ECO:0000256" key="1">
    <source>
        <dbReference type="SAM" id="MobiDB-lite"/>
    </source>
</evidence>
<dbReference type="Gene3D" id="3.40.50.1000">
    <property type="entry name" value="HAD superfamily/HAD-like"/>
    <property type="match status" value="1"/>
</dbReference>
<dbReference type="NCBIfam" id="TIGR01484">
    <property type="entry name" value="HAD-SF-IIB"/>
    <property type="match status" value="1"/>
</dbReference>
<dbReference type="EMBL" id="BAABJQ010000012">
    <property type="protein sequence ID" value="GAA5189440.1"/>
    <property type="molecule type" value="Genomic_DNA"/>
</dbReference>
<organism evidence="2 3">
    <name type="scientific">Rugosimonospora acidiphila</name>
    <dbReference type="NCBI Taxonomy" id="556531"/>
    <lineage>
        <taxon>Bacteria</taxon>
        <taxon>Bacillati</taxon>
        <taxon>Actinomycetota</taxon>
        <taxon>Actinomycetes</taxon>
        <taxon>Micromonosporales</taxon>
        <taxon>Micromonosporaceae</taxon>
        <taxon>Rugosimonospora</taxon>
    </lineage>
</organism>
<gene>
    <name evidence="2" type="ORF">GCM10023322_42270</name>
</gene>
<sequence>MSDRIAEFGAGERTSAERGAVGPGGAGRGGTGRGSARLPRLVATDLDGTLVGRDDRVSERTAEVLSRMSAAGTAIVLVTGRPVRWMPTVYAHLPAPYLSVCANGGVIYDPASDRVRDSWAIPPALLSELCLRMRAAVPGVVFAVEVDDGRAMRYEPAWPVRWDVGLPTSESAPLAELTERPAVKLLARAPGVGSDEFVALIESIVDGEVVPTHSSRSGLVEMSARGVTKATGLATVAAELGVDAADVLAFGDMPNDVPMLKWAGRSVAVSNAHPAARAAAGDITLSNEDDGVAAYLERLLEPAP</sequence>
<feature type="region of interest" description="Disordered" evidence="1">
    <location>
        <begin position="1"/>
        <end position="37"/>
    </location>
</feature>
<dbReference type="InterPro" id="IPR023214">
    <property type="entry name" value="HAD_sf"/>
</dbReference>
<comment type="caution">
    <text evidence="2">The sequence shown here is derived from an EMBL/GenBank/DDBJ whole genome shotgun (WGS) entry which is preliminary data.</text>
</comment>
<name>A0ABP9S1P9_9ACTN</name>
<accession>A0ABP9S1P9</accession>
<proteinExistence type="predicted"/>
<dbReference type="InterPro" id="IPR006379">
    <property type="entry name" value="HAD-SF_hydro_IIB"/>
</dbReference>
<protein>
    <submittedName>
        <fullName evidence="2">Cof-type HAD-IIB family hydrolase</fullName>
    </submittedName>
</protein>
<dbReference type="Proteomes" id="UP001501570">
    <property type="component" value="Unassembled WGS sequence"/>
</dbReference>
<keyword evidence="2" id="KW-0378">Hydrolase</keyword>
<dbReference type="PANTHER" id="PTHR10000">
    <property type="entry name" value="PHOSPHOSERINE PHOSPHATASE"/>
    <property type="match status" value="1"/>
</dbReference>
<evidence type="ECO:0000313" key="2">
    <source>
        <dbReference type="EMBL" id="GAA5189440.1"/>
    </source>
</evidence>
<dbReference type="SUPFAM" id="SSF56784">
    <property type="entry name" value="HAD-like"/>
    <property type="match status" value="1"/>
</dbReference>
<dbReference type="GO" id="GO:0016787">
    <property type="term" value="F:hydrolase activity"/>
    <property type="evidence" value="ECO:0007669"/>
    <property type="project" value="UniProtKB-KW"/>
</dbReference>
<reference evidence="3" key="1">
    <citation type="journal article" date="2019" name="Int. J. Syst. Evol. Microbiol.">
        <title>The Global Catalogue of Microorganisms (GCM) 10K type strain sequencing project: providing services to taxonomists for standard genome sequencing and annotation.</title>
        <authorList>
            <consortium name="The Broad Institute Genomics Platform"/>
            <consortium name="The Broad Institute Genome Sequencing Center for Infectious Disease"/>
            <person name="Wu L."/>
            <person name="Ma J."/>
        </authorList>
    </citation>
    <scope>NUCLEOTIDE SEQUENCE [LARGE SCALE GENOMIC DNA]</scope>
    <source>
        <strain evidence="3">JCM 18304</strain>
    </source>
</reference>